<dbReference type="SUPFAM" id="SSF141072">
    <property type="entry name" value="CalX-like"/>
    <property type="match status" value="1"/>
</dbReference>
<evidence type="ECO:0000313" key="2">
    <source>
        <dbReference type="EMBL" id="PJG59377.1"/>
    </source>
</evidence>
<reference evidence="2 3" key="1">
    <citation type="submission" date="2017-11" db="EMBL/GenBank/DDBJ databases">
        <title>Draft genome sequence of environmental isolate Aeromonas cavernicola sp. nov. MDC 2508.</title>
        <authorList>
            <person name="Colston S.M."/>
            <person name="Navarro A."/>
            <person name="Martinez-Murcia A.J."/>
            <person name="Graf J."/>
        </authorList>
    </citation>
    <scope>NUCLEOTIDE SEQUENCE [LARGE SCALE GENOMIC DNA]</scope>
    <source>
        <strain evidence="2 3">MDC 2508</strain>
    </source>
</reference>
<feature type="domain" description="LapA adhesin" evidence="1">
    <location>
        <begin position="183"/>
        <end position="279"/>
    </location>
</feature>
<dbReference type="InterPro" id="IPR047777">
    <property type="entry name" value="LapA-like_RM"/>
</dbReference>
<dbReference type="InterPro" id="IPR046779">
    <property type="entry name" value="LapA_adhesin_dom"/>
</dbReference>
<feature type="domain" description="LapA adhesin" evidence="1">
    <location>
        <begin position="281"/>
        <end position="378"/>
    </location>
</feature>
<feature type="domain" description="LapA adhesin" evidence="1">
    <location>
        <begin position="380"/>
        <end position="483"/>
    </location>
</feature>
<comment type="caution">
    <text evidence="2">The sequence shown here is derived from an EMBL/GenBank/DDBJ whole genome shotgun (WGS) entry which is preliminary data.</text>
</comment>
<dbReference type="RefSeq" id="WP_157798224.1">
    <property type="nucleotide sequence ID" value="NZ_PGGC01000069.1"/>
</dbReference>
<protein>
    <recommendedName>
        <fullName evidence="1">LapA adhesin domain-containing protein</fullName>
    </recommendedName>
</protein>
<dbReference type="AlphaFoldDB" id="A0A2H9U5R8"/>
<gene>
    <name evidence="2" type="ORF">CUC53_07575</name>
</gene>
<keyword evidence="3" id="KW-1185">Reference proteome</keyword>
<dbReference type="Pfam" id="PF20579">
    <property type="entry name" value="LapA"/>
    <property type="match status" value="4"/>
</dbReference>
<dbReference type="EMBL" id="PGGC01000069">
    <property type="protein sequence ID" value="PJG59377.1"/>
    <property type="molecule type" value="Genomic_DNA"/>
</dbReference>
<dbReference type="NCBIfam" id="NF033682">
    <property type="entry name" value="retention_LapA"/>
    <property type="match status" value="1"/>
</dbReference>
<accession>A0A2H9U5R8</accession>
<dbReference type="InterPro" id="IPR038081">
    <property type="entry name" value="CalX-like_sf"/>
</dbReference>
<proteinExistence type="predicted"/>
<feature type="domain" description="LapA adhesin" evidence="1">
    <location>
        <begin position="485"/>
        <end position="595"/>
    </location>
</feature>
<dbReference type="Gene3D" id="2.60.40.2030">
    <property type="match status" value="1"/>
</dbReference>
<name>A0A2H9U5R8_9GAMM</name>
<dbReference type="Proteomes" id="UP000235861">
    <property type="component" value="Unassembled WGS sequence"/>
</dbReference>
<feature type="non-terminal residue" evidence="2">
    <location>
        <position position="608"/>
    </location>
</feature>
<evidence type="ECO:0000259" key="1">
    <source>
        <dbReference type="Pfam" id="PF20579"/>
    </source>
</evidence>
<organism evidence="2 3">
    <name type="scientific">Aeromonas cavernicola</name>
    <dbReference type="NCBI Taxonomy" id="1006623"/>
    <lineage>
        <taxon>Bacteria</taxon>
        <taxon>Pseudomonadati</taxon>
        <taxon>Pseudomonadota</taxon>
        <taxon>Gammaproteobacteria</taxon>
        <taxon>Aeromonadales</taxon>
        <taxon>Aeromonadaceae</taxon>
        <taxon>Aeromonas</taxon>
    </lineage>
</organism>
<evidence type="ECO:0000313" key="3">
    <source>
        <dbReference type="Proteomes" id="UP000235861"/>
    </source>
</evidence>
<dbReference type="OrthoDB" id="8481600at2"/>
<sequence length="608" mass="61987">MSANSITLQQAVTITQLTGELYLVNADGSRTQLAEGDVVPQGAVIATQGGGSFMGQGELFTLPPADDARLVGEPDDEGVALAQLQTGDLPDEISALQQAILGGVDPTQTFEAAAAGGAPAAGGGIGGVVGSSGNGGFVTIDRTGNATIAEASFDTTYNAVMAAPLRAQPSEEEPRLFSETTSANLALSAAKEVNEGGEITFVATLDRAVVGEDMVITLSNGAIITIPVGQTSGSVTVPAPADDPYLDQAQVNVTVTGTLGGGFEQVVTGPGTTTQVNDTLDPTTVTLIAPTEVNEGGTITYSAVVNNPPQSDLVLTLSNGATLTILAGQLSGSVTIDAPSDDVYRDDSSLTVEIVTSQGGNYEQLNIGNSVTTTITDTLDTTTVTLSSTTNGQTVVEGGSIIYTASVSSPVTGSPLVITLTDGTRITIPVGSSSANSEPVPVRGDDAYRQGDTAVSVNIDDARGGNYEKIAINGTVSHTVVDDNDAPTLTLSGSKEVVEGQSATYTLTISEAPKTDMTVRVVIGHKTTDSGDVEAQELTLVIKAGQNSVTFPVQTLDDQLTERPEQYTVTVVGTVGGGYERAPTLPSITTTIVDDRNTSPGGNPEVDE</sequence>